<keyword evidence="2 6" id="KW-0032">Aminotransferase</keyword>
<dbReference type="Pfam" id="PF00202">
    <property type="entry name" value="Aminotran_3"/>
    <property type="match status" value="1"/>
</dbReference>
<dbReference type="GO" id="GO:0030170">
    <property type="term" value="F:pyridoxal phosphate binding"/>
    <property type="evidence" value="ECO:0007669"/>
    <property type="project" value="InterPro"/>
</dbReference>
<evidence type="ECO:0000256" key="1">
    <source>
        <dbReference type="ARBA" id="ARBA00008954"/>
    </source>
</evidence>
<evidence type="ECO:0000313" key="7">
    <source>
        <dbReference type="Proteomes" id="UP000317371"/>
    </source>
</evidence>
<dbReference type="InterPro" id="IPR015421">
    <property type="entry name" value="PyrdxlP-dep_Trfase_major"/>
</dbReference>
<dbReference type="PROSITE" id="PS00600">
    <property type="entry name" value="AA_TRANSFER_CLASS_3"/>
    <property type="match status" value="1"/>
</dbReference>
<dbReference type="PIRSF" id="PIRSF000521">
    <property type="entry name" value="Transaminase_4ab_Lys_Orn"/>
    <property type="match status" value="1"/>
</dbReference>
<dbReference type="InterPro" id="IPR015422">
    <property type="entry name" value="PyrdxlP-dep_Trfase_small"/>
</dbReference>
<proteinExistence type="inferred from homology"/>
<dbReference type="Gene3D" id="3.40.640.10">
    <property type="entry name" value="Type I PLP-dependent aspartate aminotransferase-like (Major domain)"/>
    <property type="match status" value="1"/>
</dbReference>
<dbReference type="SUPFAM" id="SSF53383">
    <property type="entry name" value="PLP-dependent transferases"/>
    <property type="match status" value="1"/>
</dbReference>
<evidence type="ECO:0000256" key="5">
    <source>
        <dbReference type="RuleBase" id="RU003560"/>
    </source>
</evidence>
<name>A0A540VBV5_9CHLR</name>
<comment type="similarity">
    <text evidence="1 5">Belongs to the class-III pyridoxal-phosphate-dependent aminotransferase family.</text>
</comment>
<comment type="caution">
    <text evidence="6">The sequence shown here is derived from an EMBL/GenBank/DDBJ whole genome shotgun (WGS) entry which is preliminary data.</text>
</comment>
<keyword evidence="3 6" id="KW-0808">Transferase</keyword>
<dbReference type="EMBL" id="VIGC01000026">
    <property type="protein sequence ID" value="TQE94245.1"/>
    <property type="molecule type" value="Genomic_DNA"/>
</dbReference>
<dbReference type="PANTHER" id="PTHR43094">
    <property type="entry name" value="AMINOTRANSFERASE"/>
    <property type="match status" value="1"/>
</dbReference>
<evidence type="ECO:0000256" key="4">
    <source>
        <dbReference type="ARBA" id="ARBA00022898"/>
    </source>
</evidence>
<evidence type="ECO:0000256" key="3">
    <source>
        <dbReference type="ARBA" id="ARBA00022679"/>
    </source>
</evidence>
<dbReference type="Proteomes" id="UP000317371">
    <property type="component" value="Unassembled WGS sequence"/>
</dbReference>
<dbReference type="InterPro" id="IPR049704">
    <property type="entry name" value="Aminotrans_3_PPA_site"/>
</dbReference>
<evidence type="ECO:0000256" key="2">
    <source>
        <dbReference type="ARBA" id="ARBA00022576"/>
    </source>
</evidence>
<dbReference type="AlphaFoldDB" id="A0A540VBV5"/>
<dbReference type="Gene3D" id="3.90.1150.10">
    <property type="entry name" value="Aspartate Aminotransferase, domain 1"/>
    <property type="match status" value="1"/>
</dbReference>
<dbReference type="InterPro" id="IPR015424">
    <property type="entry name" value="PyrdxlP-dep_Trfase"/>
</dbReference>
<dbReference type="GO" id="GO:0008483">
    <property type="term" value="F:transaminase activity"/>
    <property type="evidence" value="ECO:0007669"/>
    <property type="project" value="UniProtKB-KW"/>
</dbReference>
<organism evidence="6 7">
    <name type="scientific">Litorilinea aerophila</name>
    <dbReference type="NCBI Taxonomy" id="1204385"/>
    <lineage>
        <taxon>Bacteria</taxon>
        <taxon>Bacillati</taxon>
        <taxon>Chloroflexota</taxon>
        <taxon>Caldilineae</taxon>
        <taxon>Caldilineales</taxon>
        <taxon>Caldilineaceae</taxon>
        <taxon>Litorilinea</taxon>
    </lineage>
</organism>
<keyword evidence="7" id="KW-1185">Reference proteome</keyword>
<dbReference type="OrthoDB" id="9807885at2"/>
<dbReference type="InterPro" id="IPR005814">
    <property type="entry name" value="Aminotrans_3"/>
</dbReference>
<keyword evidence="4 5" id="KW-0663">Pyridoxal phosphate</keyword>
<sequence>MIDRSAILEKDREHWLHPLHHPSSHTDPLIFESGHGVWLRTVDGKELIDGLAGLWNVLLGHGNQELAEAAREQMSRLAYCSSYAGSGNLPAIELADRLAGFAYPSLNTTFFTSGGAESNESAFKTVRYYWKRLGKPDKVKVISRQHAYHGITLAAMSATGMTAYWPMFEPRVPGFLHIPAPYPYRYAGDIQPGETVGQAAARALEEAILREGPDTVGAFIAEPVQGAGGVIVPPDDYFPRVREICDRYDVLFIADEVITGFGRTGDWFALRRWGVEPDIMSFAKGITSGYLPLGGIQISDKIREVIMSAPPNERWMHAYTYSGHPTCCAVALKNLEILQRLDLASHAARMGARLLQGLQGLAEEFEIIGDVRGLGLMCAIELVKDRETKEPAGLGEQLRQACIQRGLFTRAIGDIFAFAPPLIISEEEVDRMVAIVGESLAAIIG</sequence>
<protein>
    <submittedName>
        <fullName evidence="6">Aspartate aminotransferase family protein</fullName>
    </submittedName>
</protein>
<dbReference type="RefSeq" id="WP_141611523.1">
    <property type="nucleotide sequence ID" value="NZ_VIGC02000026.1"/>
</dbReference>
<dbReference type="InParanoid" id="A0A540VBV5"/>
<dbReference type="PANTHER" id="PTHR43094:SF1">
    <property type="entry name" value="AMINOTRANSFERASE CLASS-III"/>
    <property type="match status" value="1"/>
</dbReference>
<dbReference type="CDD" id="cd00610">
    <property type="entry name" value="OAT_like"/>
    <property type="match status" value="1"/>
</dbReference>
<reference evidence="6 7" key="1">
    <citation type="submission" date="2019-06" db="EMBL/GenBank/DDBJ databases">
        <title>Genome sequence of Litorilinea aerophila BAA-2444.</title>
        <authorList>
            <person name="Maclea K.S."/>
            <person name="Maurais E.G."/>
            <person name="Iannazzi L.C."/>
        </authorList>
    </citation>
    <scope>NUCLEOTIDE SEQUENCE [LARGE SCALE GENOMIC DNA]</scope>
    <source>
        <strain evidence="6 7">ATCC BAA-2444</strain>
    </source>
</reference>
<dbReference type="FunCoup" id="A0A540VBV5">
    <property type="interactions" value="35"/>
</dbReference>
<accession>A0A540VBV5</accession>
<dbReference type="FunFam" id="3.40.640.10:FF:000014">
    <property type="entry name" value="Adenosylmethionine-8-amino-7-oxononanoate aminotransferase, probable"/>
    <property type="match status" value="1"/>
</dbReference>
<gene>
    <name evidence="6" type="ORF">FKZ61_17870</name>
</gene>
<evidence type="ECO:0000313" key="6">
    <source>
        <dbReference type="EMBL" id="TQE94245.1"/>
    </source>
</evidence>